<sequence>MPFTAGQDLGGLWADLGPIPLGRVDAAGVAWALQTLEGWDSADVRSEYTDRESDHGAWPSPVYLSSRPITITGTVTAPDRATLENALEGLRAAASLTDTTLVVYELSAPKQAVVRRSGKPLFAYVTDRIATYSVMVTAADPRRYSTTLQSGTTGLPTTTGGLSLPATFPITFSATTATGLISAVNSGTFETRPVLTVSGPVTAPMVAATYLDGTVKQLIYSLDLQTGDVLAIDTDAHSVMLNGNVSRRRFMTVSGGWPTIPAGASVSYQFQSSTYNTTAMLTATWRSAWM</sequence>
<dbReference type="Proteomes" id="UP000276379">
    <property type="component" value="Unassembled WGS sequence"/>
</dbReference>
<comment type="caution">
    <text evidence="2">The sequence shown here is derived from an EMBL/GenBank/DDBJ whole genome shotgun (WGS) entry which is preliminary data.</text>
</comment>
<name>A0A3R8RAZ7_9ACTN</name>
<gene>
    <name evidence="2" type="ORF">CQW44_30685</name>
</gene>
<evidence type="ECO:0000313" key="3">
    <source>
        <dbReference type="Proteomes" id="UP000276379"/>
    </source>
</evidence>
<dbReference type="AlphaFoldDB" id="A0A3R8RAZ7"/>
<evidence type="ECO:0000313" key="2">
    <source>
        <dbReference type="EMBL" id="RRQ81569.1"/>
    </source>
</evidence>
<accession>A0A3R8RAZ7</accession>
<dbReference type="EMBL" id="PDES01000015">
    <property type="protein sequence ID" value="RRQ81569.1"/>
    <property type="molecule type" value="Genomic_DNA"/>
</dbReference>
<dbReference type="RefSeq" id="WP_125214735.1">
    <property type="nucleotide sequence ID" value="NZ_PDES01000015.1"/>
</dbReference>
<protein>
    <recommendedName>
        <fullName evidence="1">Siphovirus-type tail component C-terminal domain-containing protein</fullName>
    </recommendedName>
</protein>
<dbReference type="InterPro" id="IPR054738">
    <property type="entry name" value="Siphovirus-type_tail_C"/>
</dbReference>
<organism evidence="2 3">
    <name type="scientific">Streptomyces griseofuscus</name>
    <dbReference type="NCBI Taxonomy" id="146922"/>
    <lineage>
        <taxon>Bacteria</taxon>
        <taxon>Bacillati</taxon>
        <taxon>Actinomycetota</taxon>
        <taxon>Actinomycetes</taxon>
        <taxon>Kitasatosporales</taxon>
        <taxon>Streptomycetaceae</taxon>
        <taxon>Streptomyces</taxon>
    </lineage>
</organism>
<reference evidence="2 3" key="1">
    <citation type="submission" date="2017-10" db="EMBL/GenBank/DDBJ databases">
        <title>Draft genome of actinobacteria isolated from guarana (Paullinia cupana (Mart.) Ducke.</title>
        <authorList>
            <person name="Siqueira K.A."/>
            <person name="Liotti R.G."/>
            <person name="Mendes T.A."/>
            <person name="Soares M.A."/>
        </authorList>
    </citation>
    <scope>NUCLEOTIDE SEQUENCE [LARGE SCALE GENOMIC DNA]</scope>
    <source>
        <strain evidence="2 3">199</strain>
    </source>
</reference>
<keyword evidence="3" id="KW-1185">Reference proteome</keyword>
<dbReference type="Gene3D" id="2.60.120.860">
    <property type="match status" value="1"/>
</dbReference>
<evidence type="ECO:0000259" key="1">
    <source>
        <dbReference type="Pfam" id="PF22768"/>
    </source>
</evidence>
<proteinExistence type="predicted"/>
<dbReference type="Pfam" id="PF22768">
    <property type="entry name" value="SPP1_Dit"/>
    <property type="match status" value="1"/>
</dbReference>
<feature type="domain" description="Siphovirus-type tail component C-terminal" evidence="1">
    <location>
        <begin position="187"/>
        <end position="289"/>
    </location>
</feature>